<evidence type="ECO:0000313" key="8">
    <source>
        <dbReference type="EMBL" id="MBB4139202.1"/>
    </source>
</evidence>
<dbReference type="EMBL" id="JACIFH010000001">
    <property type="protein sequence ID" value="MBB4139202.1"/>
    <property type="molecule type" value="Genomic_DNA"/>
</dbReference>
<feature type="domain" description="Formyl transferase N-terminal" evidence="6">
    <location>
        <begin position="1"/>
        <end position="179"/>
    </location>
</feature>
<evidence type="ECO:0000256" key="5">
    <source>
        <dbReference type="HAMAP-Rule" id="MF_00182"/>
    </source>
</evidence>
<feature type="binding site" evidence="5">
    <location>
        <begin position="108"/>
        <end position="111"/>
    </location>
    <ligand>
        <name>(6S)-5,6,7,8-tetrahydrofolate</name>
        <dbReference type="ChEBI" id="CHEBI:57453"/>
    </ligand>
</feature>
<protein>
    <recommendedName>
        <fullName evidence="2 5">Methionyl-tRNA formyltransferase</fullName>
        <ecNumber evidence="2 5">2.1.2.9</ecNumber>
    </recommendedName>
</protein>
<dbReference type="SUPFAM" id="SSF50486">
    <property type="entry name" value="FMT C-terminal domain-like"/>
    <property type="match status" value="1"/>
</dbReference>
<dbReference type="GO" id="GO:0004479">
    <property type="term" value="F:methionyl-tRNA formyltransferase activity"/>
    <property type="evidence" value="ECO:0007669"/>
    <property type="project" value="UniProtKB-UniRule"/>
</dbReference>
<dbReference type="CDD" id="cd08646">
    <property type="entry name" value="FMT_core_Met-tRNA-FMT_N"/>
    <property type="match status" value="1"/>
</dbReference>
<proteinExistence type="inferred from homology"/>
<evidence type="ECO:0000259" key="7">
    <source>
        <dbReference type="Pfam" id="PF02911"/>
    </source>
</evidence>
<evidence type="ECO:0000259" key="6">
    <source>
        <dbReference type="Pfam" id="PF00551"/>
    </source>
</evidence>
<dbReference type="Pfam" id="PF02911">
    <property type="entry name" value="Formyl_trans_C"/>
    <property type="match status" value="1"/>
</dbReference>
<dbReference type="GO" id="GO:0005829">
    <property type="term" value="C:cytosol"/>
    <property type="evidence" value="ECO:0007669"/>
    <property type="project" value="TreeGrafter"/>
</dbReference>
<dbReference type="Gene3D" id="3.40.50.12230">
    <property type="match status" value="1"/>
</dbReference>
<dbReference type="RefSeq" id="WP_183498891.1">
    <property type="nucleotide sequence ID" value="NZ_BAABCO010000001.1"/>
</dbReference>
<reference evidence="8 9" key="1">
    <citation type="submission" date="2020-08" db="EMBL/GenBank/DDBJ databases">
        <title>Sequencing the genomes of 1000 actinobacteria strains.</title>
        <authorList>
            <person name="Klenk H.-P."/>
        </authorList>
    </citation>
    <scope>NUCLEOTIDE SEQUENCE [LARGE SCALE GENOMIC DNA]</scope>
    <source>
        <strain evidence="8 9">DSM 19600</strain>
    </source>
</reference>
<comment type="similarity">
    <text evidence="1 5">Belongs to the Fmt family.</text>
</comment>
<comment type="caution">
    <text evidence="8">The sequence shown here is derived from an EMBL/GenBank/DDBJ whole genome shotgun (WGS) entry which is preliminary data.</text>
</comment>
<dbReference type="PANTHER" id="PTHR11138:SF5">
    <property type="entry name" value="METHIONYL-TRNA FORMYLTRANSFERASE, MITOCHONDRIAL"/>
    <property type="match status" value="1"/>
</dbReference>
<feature type="domain" description="Formyl transferase C-terminal" evidence="7">
    <location>
        <begin position="202"/>
        <end position="296"/>
    </location>
</feature>
<sequence>MRIVFAGTPAPAVPSLRALAASSHELVGAVTRRDAPLGRKRVLTPSPVAAVAEELGLQTVKADRLDADATAAIDALRPDLGVIVAYGGLVREPLLSLPQHGWINLHFSLLPAWRGAAPVQHALIAGDRVTGASVFQLVPALDAGDVFGEVRYDVPRGATAGDVLTDLADAGAALLVDVVDAIAAGSAVAAPQAGEPTLAPKLSIADGLLDFTASADAVLDRFRGTTPEPGAHTSIGGQRLKVLAAHRGPDLALAAGELTLSGRDVVVGTADGTVLLTTVQPAGKGPMAAADWWRGLRTDDVRVDAMTSQGMA</sequence>
<dbReference type="SUPFAM" id="SSF53328">
    <property type="entry name" value="Formyltransferase"/>
    <property type="match status" value="1"/>
</dbReference>
<dbReference type="NCBIfam" id="TIGR00460">
    <property type="entry name" value="fmt"/>
    <property type="match status" value="1"/>
</dbReference>
<accession>A0AA40VLU6</accession>
<dbReference type="CDD" id="cd08704">
    <property type="entry name" value="Met_tRNA_FMT_C"/>
    <property type="match status" value="1"/>
</dbReference>
<dbReference type="InterPro" id="IPR011034">
    <property type="entry name" value="Formyl_transferase-like_C_sf"/>
</dbReference>
<comment type="function">
    <text evidence="5">Attaches a formyl group to the free amino group of methionyl-tRNA(fMet). The formyl group appears to play a dual role in the initiator identity of N-formylmethionyl-tRNA by promoting its recognition by IF2 and preventing the misappropriation of this tRNA by the elongation apparatus.</text>
</comment>
<comment type="catalytic activity">
    <reaction evidence="5">
        <text>L-methionyl-tRNA(fMet) + (6R)-10-formyltetrahydrofolate = N-formyl-L-methionyl-tRNA(fMet) + (6S)-5,6,7,8-tetrahydrofolate + H(+)</text>
        <dbReference type="Rhea" id="RHEA:24380"/>
        <dbReference type="Rhea" id="RHEA-COMP:9952"/>
        <dbReference type="Rhea" id="RHEA-COMP:9953"/>
        <dbReference type="ChEBI" id="CHEBI:15378"/>
        <dbReference type="ChEBI" id="CHEBI:57453"/>
        <dbReference type="ChEBI" id="CHEBI:78530"/>
        <dbReference type="ChEBI" id="CHEBI:78844"/>
        <dbReference type="ChEBI" id="CHEBI:195366"/>
        <dbReference type="EC" id="2.1.2.9"/>
    </reaction>
</comment>
<dbReference type="EC" id="2.1.2.9" evidence="2 5"/>
<gene>
    <name evidence="5" type="primary">fmt</name>
    <name evidence="8" type="ORF">BKA10_000996</name>
</gene>
<evidence type="ECO:0000256" key="3">
    <source>
        <dbReference type="ARBA" id="ARBA00022679"/>
    </source>
</evidence>
<dbReference type="InterPro" id="IPR041711">
    <property type="entry name" value="Met-tRNA-FMT_N"/>
</dbReference>
<dbReference type="InterPro" id="IPR005793">
    <property type="entry name" value="Formyl_trans_C"/>
</dbReference>
<evidence type="ECO:0000256" key="1">
    <source>
        <dbReference type="ARBA" id="ARBA00010699"/>
    </source>
</evidence>
<keyword evidence="3 5" id="KW-0808">Transferase</keyword>
<keyword evidence="4 5" id="KW-0648">Protein biosynthesis</keyword>
<dbReference type="AlphaFoldDB" id="A0AA40VLU6"/>
<name>A0AA40VLU6_9MICO</name>
<dbReference type="InterPro" id="IPR036477">
    <property type="entry name" value="Formyl_transf_N_sf"/>
</dbReference>
<dbReference type="PANTHER" id="PTHR11138">
    <property type="entry name" value="METHIONYL-TRNA FORMYLTRANSFERASE"/>
    <property type="match status" value="1"/>
</dbReference>
<dbReference type="Pfam" id="PF00551">
    <property type="entry name" value="Formyl_trans_N"/>
    <property type="match status" value="1"/>
</dbReference>
<dbReference type="InterPro" id="IPR044135">
    <property type="entry name" value="Met-tRNA-FMT_C"/>
</dbReference>
<evidence type="ECO:0000256" key="4">
    <source>
        <dbReference type="ARBA" id="ARBA00022917"/>
    </source>
</evidence>
<dbReference type="Proteomes" id="UP000549113">
    <property type="component" value="Unassembled WGS sequence"/>
</dbReference>
<organism evidence="8 9">
    <name type="scientific">Microbacterium invictum</name>
    <dbReference type="NCBI Taxonomy" id="515415"/>
    <lineage>
        <taxon>Bacteria</taxon>
        <taxon>Bacillati</taxon>
        <taxon>Actinomycetota</taxon>
        <taxon>Actinomycetes</taxon>
        <taxon>Micrococcales</taxon>
        <taxon>Microbacteriaceae</taxon>
        <taxon>Microbacterium</taxon>
    </lineage>
</organism>
<dbReference type="HAMAP" id="MF_00182">
    <property type="entry name" value="Formyl_trans"/>
    <property type="match status" value="1"/>
</dbReference>
<dbReference type="InterPro" id="IPR005794">
    <property type="entry name" value="Fmt"/>
</dbReference>
<evidence type="ECO:0000313" key="9">
    <source>
        <dbReference type="Proteomes" id="UP000549113"/>
    </source>
</evidence>
<evidence type="ECO:0000256" key="2">
    <source>
        <dbReference type="ARBA" id="ARBA00012261"/>
    </source>
</evidence>
<keyword evidence="9" id="KW-1185">Reference proteome</keyword>
<dbReference type="InterPro" id="IPR002376">
    <property type="entry name" value="Formyl_transf_N"/>
</dbReference>